<dbReference type="HOGENOM" id="CLU_009583_14_2_7"/>
<dbReference type="PANTHER" id="PTHR12526:SF590">
    <property type="entry name" value="ALPHA-MALTOSE-1-PHOSPHATE SYNTHASE"/>
    <property type="match status" value="1"/>
</dbReference>
<reference evidence="2" key="2">
    <citation type="submission" date="2011-03" db="EMBL/GenBank/DDBJ databases">
        <title>The complete genome of Desulfobacca acetoxidans DSM 11109.</title>
        <authorList>
            <consortium name="US DOE Joint Genome Institute (JGI-PGF)"/>
            <person name="Lucas S."/>
            <person name="Copeland A."/>
            <person name="Lapidus A."/>
            <person name="Bruce D."/>
            <person name="Goodwin L."/>
            <person name="Pitluck S."/>
            <person name="Peters L."/>
            <person name="Kyrpides N."/>
            <person name="Mavromatis K."/>
            <person name="Ivanova N."/>
            <person name="Ovchinnikova G."/>
            <person name="Teshima H."/>
            <person name="Detter J.C."/>
            <person name="Han C."/>
            <person name="Land M."/>
            <person name="Hauser L."/>
            <person name="Markowitz V."/>
            <person name="Cheng J.-F."/>
            <person name="Hugenholtz P."/>
            <person name="Woyke T."/>
            <person name="Wu D."/>
            <person name="Spring S."/>
            <person name="Schueler E."/>
            <person name="Brambilla E."/>
            <person name="Klenk H.-P."/>
            <person name="Eisen J.A."/>
        </authorList>
    </citation>
    <scope>NUCLEOTIDE SEQUENCE [LARGE SCALE GENOMIC DNA]</scope>
    <source>
        <strain evidence="2">ATCC 700848 / DSM 11109 / ASRB2</strain>
    </source>
</reference>
<dbReference type="eggNOG" id="COG0438">
    <property type="taxonomic scope" value="Bacteria"/>
</dbReference>
<dbReference type="PANTHER" id="PTHR12526">
    <property type="entry name" value="GLYCOSYLTRANSFERASE"/>
    <property type="match status" value="1"/>
</dbReference>
<dbReference type="AlphaFoldDB" id="F2NHK4"/>
<reference evidence="1 2" key="1">
    <citation type="journal article" date="2011" name="Stand. Genomic Sci.">
        <title>Complete genome sequence of the acetate-degrading sulfate reducer Desulfobacca acetoxidans type strain (ASRB2).</title>
        <authorList>
            <person name="Goker M."/>
            <person name="Teshima H."/>
            <person name="Lapidus A."/>
            <person name="Nolan M."/>
            <person name="Lucas S."/>
            <person name="Hammon N."/>
            <person name="Deshpande S."/>
            <person name="Cheng J.F."/>
            <person name="Tapia R."/>
            <person name="Han C."/>
            <person name="Goodwin L."/>
            <person name="Pitluck S."/>
            <person name="Huntemann M."/>
            <person name="Liolios K."/>
            <person name="Ivanova N."/>
            <person name="Pagani I."/>
            <person name="Mavromatis K."/>
            <person name="Ovchinikova G."/>
            <person name="Pati A."/>
            <person name="Chen A."/>
            <person name="Palaniappan K."/>
            <person name="Land M."/>
            <person name="Hauser L."/>
            <person name="Brambilla E.M."/>
            <person name="Rohde M."/>
            <person name="Spring S."/>
            <person name="Detter J.C."/>
            <person name="Woyke T."/>
            <person name="Bristow J."/>
            <person name="Eisen J.A."/>
            <person name="Markowitz V."/>
            <person name="Hugenholtz P."/>
            <person name="Kyrpides N.C."/>
            <person name="Klenk H.P."/>
        </authorList>
    </citation>
    <scope>NUCLEOTIDE SEQUENCE [LARGE SCALE GENOMIC DNA]</scope>
    <source>
        <strain evidence="2">ATCC 700848 / DSM 11109 / ASRB2</strain>
    </source>
</reference>
<dbReference type="Gene3D" id="3.40.50.2000">
    <property type="entry name" value="Glycogen Phosphorylase B"/>
    <property type="match status" value="2"/>
</dbReference>
<sequence length="413" mass="46298">MCSADKKKALSRPPRVIAYVGRILPTLSETFVVREIAALVRLGATVELFSLYPPESLAVHPETRGLNLNVTTIFCPRCPFFWLAQVWYAVVHPRRYWGCFWRYVLVVRVSWRDRLRSLLYFVAAPYAAWSLHCRRVTHIHAHFANSPASLALMAAHLADLPFSFMAHAYDVFVDTLLLPEKLKAAKFAATCSFFNVNYLKAHFPAAPAARLEVIRYGLDPVAFPLREQPKNRIPLLLGVGRLVETKGFHTLIEACARLRDEGVAVDCRIIGEGPELPRLRQMIKARQVSDRVTLLGKRLPQEVKGYYAETDILIMPSCVRHNDRDGIPNVLLEAMAMGIPVISTYVSGIPELVRHQETGLLVPPDDPVALAAAIKTLLADPGLAQKMACQGRVLVEREFNIYHSAASLLELFD</sequence>
<evidence type="ECO:0000313" key="1">
    <source>
        <dbReference type="EMBL" id="AEB09191.1"/>
    </source>
</evidence>
<protein>
    <submittedName>
        <fullName evidence="1">Glycosyl transferase group 1</fullName>
    </submittedName>
</protein>
<keyword evidence="1" id="KW-0808">Transferase</keyword>
<evidence type="ECO:0000313" key="2">
    <source>
        <dbReference type="Proteomes" id="UP000000483"/>
    </source>
</evidence>
<gene>
    <name evidence="1" type="ordered locus">Desac_1334</name>
</gene>
<accession>F2NHK4</accession>
<dbReference type="Proteomes" id="UP000000483">
    <property type="component" value="Chromosome"/>
</dbReference>
<name>F2NHK4_DESAR</name>
<dbReference type="EMBL" id="CP002629">
    <property type="protein sequence ID" value="AEB09191.1"/>
    <property type="molecule type" value="Genomic_DNA"/>
</dbReference>
<dbReference type="OrthoDB" id="267270at2"/>
<proteinExistence type="predicted"/>
<dbReference type="KEGG" id="dao:Desac_1334"/>
<organism evidence="1 2">
    <name type="scientific">Desulfobacca acetoxidans (strain ATCC 700848 / DSM 11109 / ASRB2)</name>
    <dbReference type="NCBI Taxonomy" id="880072"/>
    <lineage>
        <taxon>Bacteria</taxon>
        <taxon>Pseudomonadati</taxon>
        <taxon>Thermodesulfobacteriota</taxon>
        <taxon>Desulfobaccia</taxon>
        <taxon>Desulfobaccales</taxon>
        <taxon>Desulfobaccaceae</taxon>
        <taxon>Desulfobacca</taxon>
    </lineage>
</organism>
<dbReference type="RefSeq" id="WP_013706303.1">
    <property type="nucleotide sequence ID" value="NC_015388.1"/>
</dbReference>
<dbReference type="CDD" id="cd03801">
    <property type="entry name" value="GT4_PimA-like"/>
    <property type="match status" value="1"/>
</dbReference>
<dbReference type="SUPFAM" id="SSF53756">
    <property type="entry name" value="UDP-Glycosyltransferase/glycogen phosphorylase"/>
    <property type="match status" value="1"/>
</dbReference>
<dbReference type="STRING" id="880072.Desac_1334"/>
<dbReference type="GO" id="GO:0016757">
    <property type="term" value="F:glycosyltransferase activity"/>
    <property type="evidence" value="ECO:0007669"/>
    <property type="project" value="TreeGrafter"/>
</dbReference>
<keyword evidence="2" id="KW-1185">Reference proteome</keyword>
<dbReference type="Pfam" id="PF13692">
    <property type="entry name" value="Glyco_trans_1_4"/>
    <property type="match status" value="1"/>
</dbReference>